<dbReference type="PANTHER" id="PTHR47174">
    <property type="entry name" value="BRIDGING INTEGRATOR 3"/>
    <property type="match status" value="1"/>
</dbReference>
<keyword evidence="3" id="KW-0963">Cytoplasm</keyword>
<feature type="compositionally biased region" description="Acidic residues" evidence="4">
    <location>
        <begin position="139"/>
        <end position="151"/>
    </location>
</feature>
<keyword evidence="2" id="KW-0728">SH3 domain</keyword>
<evidence type="ECO:0000256" key="2">
    <source>
        <dbReference type="ARBA" id="ARBA00022443"/>
    </source>
</evidence>
<comment type="caution">
    <text evidence="6">The sequence shown here is derived from an EMBL/GenBank/DDBJ whole genome shotgun (WGS) entry which is preliminary data.</text>
</comment>
<organism evidence="6 7">
    <name type="scientific">Lentinula edodes</name>
    <name type="common">Shiitake mushroom</name>
    <name type="synonym">Lentinus edodes</name>
    <dbReference type="NCBI Taxonomy" id="5353"/>
    <lineage>
        <taxon>Eukaryota</taxon>
        <taxon>Fungi</taxon>
        <taxon>Dikarya</taxon>
        <taxon>Basidiomycota</taxon>
        <taxon>Agaricomycotina</taxon>
        <taxon>Agaricomycetes</taxon>
        <taxon>Agaricomycetidae</taxon>
        <taxon>Agaricales</taxon>
        <taxon>Marasmiineae</taxon>
        <taxon>Omphalotaceae</taxon>
        <taxon>Lentinula</taxon>
    </lineage>
</organism>
<feature type="region of interest" description="Disordered" evidence="4">
    <location>
        <begin position="212"/>
        <end position="235"/>
    </location>
</feature>
<dbReference type="GO" id="GO:0015629">
    <property type="term" value="C:actin cytoskeleton"/>
    <property type="evidence" value="ECO:0007669"/>
    <property type="project" value="TreeGrafter"/>
</dbReference>
<evidence type="ECO:0000256" key="3">
    <source>
        <dbReference type="ARBA" id="ARBA00022490"/>
    </source>
</evidence>
<comment type="subcellular location">
    <subcellularLocation>
        <location evidence="1">Cytoplasm</location>
    </subcellularLocation>
</comment>
<dbReference type="EMBL" id="BDGU01000086">
    <property type="protein sequence ID" value="GAW02162.1"/>
    <property type="molecule type" value="Genomic_DNA"/>
</dbReference>
<evidence type="ECO:0000313" key="7">
    <source>
        <dbReference type="Proteomes" id="UP000188533"/>
    </source>
</evidence>
<dbReference type="AlphaFoldDB" id="A0A1Q3E4J1"/>
<dbReference type="Gene3D" id="2.30.30.40">
    <property type="entry name" value="SH3 Domains"/>
    <property type="match status" value="1"/>
</dbReference>
<dbReference type="InterPro" id="IPR036028">
    <property type="entry name" value="SH3-like_dom_sf"/>
</dbReference>
<protein>
    <submittedName>
        <fullName evidence="6">SH3-domain-containing protein</fullName>
    </submittedName>
</protein>
<dbReference type="GO" id="GO:0005737">
    <property type="term" value="C:cytoplasm"/>
    <property type="evidence" value="ECO:0007669"/>
    <property type="project" value="UniProtKB-SubCell"/>
</dbReference>
<sequence>MAFSNLSHHEKDAFFSLLDEYFQSRPELATKLQGASGNNDDGSGVNVSQVAGRVAAAASAFNNAPPPSRHAPPRNLEPPAGLVSKQRLGDVDTSSKKSMLVSGLSRKQPIVHNTPIAPPAFASKKNNFAPPPPHRAPEPEPEPEQEEEQDEWAEALYDYVSQDPADLQIRENQRILVTERTSNDWWTGEGTRIVLDILEVSSIRSVMEALQSKRETPIQSSKTRTTGQTLTYADA</sequence>
<evidence type="ECO:0000256" key="4">
    <source>
        <dbReference type="SAM" id="MobiDB-lite"/>
    </source>
</evidence>
<dbReference type="SUPFAM" id="SSF50044">
    <property type="entry name" value="SH3-domain"/>
    <property type="match status" value="1"/>
</dbReference>
<name>A0A1Q3E4J1_LENED</name>
<keyword evidence="7" id="KW-1185">Reference proteome</keyword>
<dbReference type="InterPro" id="IPR001452">
    <property type="entry name" value="SH3_domain"/>
</dbReference>
<feature type="region of interest" description="Disordered" evidence="4">
    <location>
        <begin position="58"/>
        <end position="151"/>
    </location>
</feature>
<dbReference type="Proteomes" id="UP000188533">
    <property type="component" value="Unassembled WGS sequence"/>
</dbReference>
<dbReference type="InterPro" id="IPR046982">
    <property type="entry name" value="BIN3/RVS161-like"/>
</dbReference>
<dbReference type="GO" id="GO:0006897">
    <property type="term" value="P:endocytosis"/>
    <property type="evidence" value="ECO:0007669"/>
    <property type="project" value="InterPro"/>
</dbReference>
<dbReference type="PANTHER" id="PTHR47174:SF3">
    <property type="entry name" value="BRIDGING INTEGRATOR 3"/>
    <property type="match status" value="1"/>
</dbReference>
<dbReference type="CDD" id="cd00174">
    <property type="entry name" value="SH3"/>
    <property type="match status" value="1"/>
</dbReference>
<dbReference type="STRING" id="5353.A0A1Q3E4J1"/>
<dbReference type="GO" id="GO:0051666">
    <property type="term" value="P:actin cortical patch localization"/>
    <property type="evidence" value="ECO:0007669"/>
    <property type="project" value="InterPro"/>
</dbReference>
<reference evidence="6 7" key="1">
    <citation type="submission" date="2016-08" db="EMBL/GenBank/DDBJ databases">
        <authorList>
            <consortium name="Lentinula edodes genome sequencing consortium"/>
            <person name="Sakamoto Y."/>
            <person name="Nakade K."/>
            <person name="Sato S."/>
            <person name="Yoshida Y."/>
            <person name="Miyazaki K."/>
            <person name="Natsume S."/>
            <person name="Konno N."/>
        </authorList>
    </citation>
    <scope>NUCLEOTIDE SEQUENCE [LARGE SCALE GENOMIC DNA]</scope>
    <source>
        <strain evidence="6 7">NBRC 111202</strain>
    </source>
</reference>
<dbReference type="GO" id="GO:0097320">
    <property type="term" value="P:plasma membrane tubulation"/>
    <property type="evidence" value="ECO:0007669"/>
    <property type="project" value="TreeGrafter"/>
</dbReference>
<evidence type="ECO:0000256" key="1">
    <source>
        <dbReference type="ARBA" id="ARBA00004496"/>
    </source>
</evidence>
<dbReference type="GO" id="GO:0008289">
    <property type="term" value="F:lipid binding"/>
    <property type="evidence" value="ECO:0007669"/>
    <property type="project" value="TreeGrafter"/>
</dbReference>
<proteinExistence type="predicted"/>
<evidence type="ECO:0000313" key="6">
    <source>
        <dbReference type="EMBL" id="GAW02162.1"/>
    </source>
</evidence>
<reference evidence="6 7" key="2">
    <citation type="submission" date="2017-02" db="EMBL/GenBank/DDBJ databases">
        <title>A genome survey and senescence transcriptome analysis in Lentinula edodes.</title>
        <authorList>
            <person name="Sakamoto Y."/>
            <person name="Nakade K."/>
            <person name="Sato S."/>
            <person name="Yoshida Y."/>
            <person name="Miyazaki K."/>
            <person name="Natsume S."/>
            <person name="Konno N."/>
        </authorList>
    </citation>
    <scope>NUCLEOTIDE SEQUENCE [LARGE SCALE GENOMIC DNA]</scope>
    <source>
        <strain evidence="6 7">NBRC 111202</strain>
    </source>
</reference>
<evidence type="ECO:0000259" key="5">
    <source>
        <dbReference type="SMART" id="SM00326"/>
    </source>
</evidence>
<dbReference type="Pfam" id="PF00018">
    <property type="entry name" value="SH3_1"/>
    <property type="match status" value="1"/>
</dbReference>
<gene>
    <name evidence="6" type="ORF">LENED_003798</name>
</gene>
<feature type="compositionally biased region" description="Polar residues" evidence="4">
    <location>
        <begin position="217"/>
        <end position="235"/>
    </location>
</feature>
<accession>A0A1Q3E4J1</accession>
<dbReference type="SMART" id="SM00326">
    <property type="entry name" value="SH3"/>
    <property type="match status" value="1"/>
</dbReference>
<feature type="domain" description="SH3" evidence="5">
    <location>
        <begin position="151"/>
        <end position="199"/>
    </location>
</feature>